<dbReference type="PANTHER" id="PTHR48043:SF145">
    <property type="entry name" value="FI06409P-RELATED"/>
    <property type="match status" value="1"/>
</dbReference>
<reference evidence="7 8" key="1">
    <citation type="submission" date="2019-10" db="EMBL/GenBank/DDBJ databases">
        <title>Assembly and Annotation for the nematode Trichostrongylus colubriformis.</title>
        <authorList>
            <person name="Martin J."/>
        </authorList>
    </citation>
    <scope>NUCLEOTIDE SEQUENCE [LARGE SCALE GENOMIC DNA]</scope>
    <source>
        <strain evidence="7">G859</strain>
        <tissue evidence="7">Whole worm</tissue>
    </source>
</reference>
<sequence>MPEHAKKKFDRKEMRLWTVASKSIMSRLEIVMFFSNLQKELCEYLVGDNKTMSLLRDEHFDVGISEVIAPCGFGIFELINIPNMIGASAVGVVDSMNEFVEVPVMPSFMP</sequence>
<dbReference type="AlphaFoldDB" id="A0AAN8G8P5"/>
<name>A0AAN8G8P5_TRICO</name>
<evidence type="ECO:0000256" key="5">
    <source>
        <dbReference type="ARBA" id="ARBA00022729"/>
    </source>
</evidence>
<comment type="catalytic activity">
    <reaction evidence="6">
        <text>glucuronate acceptor + UDP-alpha-D-glucuronate = acceptor beta-D-glucuronoside + UDP + H(+)</text>
        <dbReference type="Rhea" id="RHEA:21032"/>
        <dbReference type="ChEBI" id="CHEBI:15378"/>
        <dbReference type="ChEBI" id="CHEBI:58052"/>
        <dbReference type="ChEBI" id="CHEBI:58223"/>
        <dbReference type="ChEBI" id="CHEBI:132367"/>
        <dbReference type="ChEBI" id="CHEBI:132368"/>
        <dbReference type="EC" id="2.4.1.17"/>
    </reaction>
</comment>
<dbReference type="PANTHER" id="PTHR48043">
    <property type="entry name" value="EG:EG0003.4 PROTEIN-RELATED"/>
    <property type="match status" value="1"/>
</dbReference>
<comment type="caution">
    <text evidence="7">The sequence shown here is derived from an EMBL/GenBank/DDBJ whole genome shotgun (WGS) entry which is preliminary data.</text>
</comment>
<proteinExistence type="inferred from homology"/>
<evidence type="ECO:0000256" key="6">
    <source>
        <dbReference type="ARBA" id="ARBA00047475"/>
    </source>
</evidence>
<dbReference type="GO" id="GO:0015020">
    <property type="term" value="F:glucuronosyltransferase activity"/>
    <property type="evidence" value="ECO:0007669"/>
    <property type="project" value="UniProtKB-EC"/>
</dbReference>
<evidence type="ECO:0000313" key="7">
    <source>
        <dbReference type="EMBL" id="KAK5983548.1"/>
    </source>
</evidence>
<accession>A0AAN8G8P5</accession>
<dbReference type="SUPFAM" id="SSF53756">
    <property type="entry name" value="UDP-Glycosyltransferase/glycogen phosphorylase"/>
    <property type="match status" value="1"/>
</dbReference>
<comment type="similarity">
    <text evidence="1">Belongs to the UDP-glycosyltransferase family.</text>
</comment>
<evidence type="ECO:0000256" key="1">
    <source>
        <dbReference type="ARBA" id="ARBA00009995"/>
    </source>
</evidence>
<evidence type="ECO:0000256" key="3">
    <source>
        <dbReference type="ARBA" id="ARBA00022676"/>
    </source>
</evidence>
<dbReference type="Pfam" id="PF00201">
    <property type="entry name" value="UDPGT"/>
    <property type="match status" value="1"/>
</dbReference>
<protein>
    <recommendedName>
        <fullName evidence="2">glucuronosyltransferase</fullName>
        <ecNumber evidence="2">2.4.1.17</ecNumber>
    </recommendedName>
</protein>
<keyword evidence="8" id="KW-1185">Reference proteome</keyword>
<dbReference type="Proteomes" id="UP001331761">
    <property type="component" value="Unassembled WGS sequence"/>
</dbReference>
<evidence type="ECO:0000256" key="2">
    <source>
        <dbReference type="ARBA" id="ARBA00012544"/>
    </source>
</evidence>
<dbReference type="EMBL" id="WIXE01003886">
    <property type="protein sequence ID" value="KAK5983548.1"/>
    <property type="molecule type" value="Genomic_DNA"/>
</dbReference>
<keyword evidence="5" id="KW-0732">Signal</keyword>
<dbReference type="InterPro" id="IPR050271">
    <property type="entry name" value="UDP-glycosyltransferase"/>
</dbReference>
<keyword evidence="4" id="KW-0808">Transferase</keyword>
<keyword evidence="3" id="KW-0328">Glycosyltransferase</keyword>
<gene>
    <name evidence="7" type="ORF">GCK32_016643</name>
</gene>
<dbReference type="EC" id="2.4.1.17" evidence="2"/>
<evidence type="ECO:0000256" key="4">
    <source>
        <dbReference type="ARBA" id="ARBA00022679"/>
    </source>
</evidence>
<organism evidence="7 8">
    <name type="scientific">Trichostrongylus colubriformis</name>
    <name type="common">Black scour worm</name>
    <dbReference type="NCBI Taxonomy" id="6319"/>
    <lineage>
        <taxon>Eukaryota</taxon>
        <taxon>Metazoa</taxon>
        <taxon>Ecdysozoa</taxon>
        <taxon>Nematoda</taxon>
        <taxon>Chromadorea</taxon>
        <taxon>Rhabditida</taxon>
        <taxon>Rhabditina</taxon>
        <taxon>Rhabditomorpha</taxon>
        <taxon>Strongyloidea</taxon>
        <taxon>Trichostrongylidae</taxon>
        <taxon>Trichostrongylus</taxon>
    </lineage>
</organism>
<evidence type="ECO:0000313" key="8">
    <source>
        <dbReference type="Proteomes" id="UP001331761"/>
    </source>
</evidence>
<dbReference type="InterPro" id="IPR002213">
    <property type="entry name" value="UDP_glucos_trans"/>
</dbReference>